<protein>
    <submittedName>
        <fullName evidence="2">Sugar phosphate isomerase/epimerase</fullName>
    </submittedName>
</protein>
<name>A0ABS9D3A9_9ALTE</name>
<feature type="domain" description="Xylose isomerase-like TIM barrel" evidence="1">
    <location>
        <begin position="82"/>
        <end position="320"/>
    </location>
</feature>
<dbReference type="GO" id="GO:0016853">
    <property type="term" value="F:isomerase activity"/>
    <property type="evidence" value="ECO:0007669"/>
    <property type="project" value="UniProtKB-KW"/>
</dbReference>
<dbReference type="Proteomes" id="UP001521137">
    <property type="component" value="Unassembled WGS sequence"/>
</dbReference>
<dbReference type="InterPro" id="IPR050312">
    <property type="entry name" value="IolE/XylAMocC-like"/>
</dbReference>
<sequence>MQRRTFVKALSSIAAASAIPPLFCNVQANSKSFDIALSQYSFHRSIFGDSQKNYQKFIQLIHSDPDAVLAGPMDPREIVVIARKLGVGHVDLANILWFGHGQDKPWLNQFKTMAKDNDVGFTCLMTDELGQLGSSDKKQRLAAIEKHKPWVETAAEIGCFQMRVNAYGDGTYLEQLEQNAESMIILAEYTQNMGIELVIENHGHPSSNAAWLAMLIEKVNHPNLGVYTDLDNFFMGGWNHSPQRRYDRTQGLIDLAPYTRGVSAKTHGFKDNGQELTIDYFAALKILTDAGFSGFVCGEFEGKSLPEMLGSQATLDLLRKTRKQIQNS</sequence>
<reference evidence="2 3" key="1">
    <citation type="submission" date="2022-01" db="EMBL/GenBank/DDBJ databases">
        <title>Paraglaciecola sp. G1-23.</title>
        <authorList>
            <person name="Jin M.S."/>
            <person name="Han D.M."/>
            <person name="Kim H.M."/>
            <person name="Jeon C.O."/>
        </authorList>
    </citation>
    <scope>NUCLEOTIDE SEQUENCE [LARGE SCALE GENOMIC DNA]</scope>
    <source>
        <strain evidence="2 3">G1-23</strain>
    </source>
</reference>
<evidence type="ECO:0000313" key="2">
    <source>
        <dbReference type="EMBL" id="MCF2947405.1"/>
    </source>
</evidence>
<accession>A0ABS9D3A9</accession>
<evidence type="ECO:0000259" key="1">
    <source>
        <dbReference type="Pfam" id="PF01261"/>
    </source>
</evidence>
<dbReference type="Pfam" id="PF01261">
    <property type="entry name" value="AP_endonuc_2"/>
    <property type="match status" value="1"/>
</dbReference>
<dbReference type="PANTHER" id="PTHR12110:SF53">
    <property type="entry name" value="BLR5974 PROTEIN"/>
    <property type="match status" value="1"/>
</dbReference>
<dbReference type="InterPro" id="IPR013022">
    <property type="entry name" value="Xyl_isomerase-like_TIM-brl"/>
</dbReference>
<comment type="caution">
    <text evidence="2">The sequence shown here is derived from an EMBL/GenBank/DDBJ whole genome shotgun (WGS) entry which is preliminary data.</text>
</comment>
<dbReference type="PANTHER" id="PTHR12110">
    <property type="entry name" value="HYDROXYPYRUVATE ISOMERASE"/>
    <property type="match status" value="1"/>
</dbReference>
<dbReference type="EMBL" id="JAKGAS010000002">
    <property type="protein sequence ID" value="MCF2947405.1"/>
    <property type="molecule type" value="Genomic_DNA"/>
</dbReference>
<dbReference type="RefSeq" id="WP_235310934.1">
    <property type="nucleotide sequence ID" value="NZ_JAKGAS010000002.1"/>
</dbReference>
<dbReference type="SUPFAM" id="SSF51658">
    <property type="entry name" value="Xylose isomerase-like"/>
    <property type="match status" value="1"/>
</dbReference>
<keyword evidence="2" id="KW-0413">Isomerase</keyword>
<proteinExistence type="predicted"/>
<gene>
    <name evidence="2" type="ORF">L0668_04745</name>
</gene>
<organism evidence="2 3">
    <name type="scientific">Paraglaciecola algarum</name>
    <dbReference type="NCBI Taxonomy" id="3050085"/>
    <lineage>
        <taxon>Bacteria</taxon>
        <taxon>Pseudomonadati</taxon>
        <taxon>Pseudomonadota</taxon>
        <taxon>Gammaproteobacteria</taxon>
        <taxon>Alteromonadales</taxon>
        <taxon>Alteromonadaceae</taxon>
        <taxon>Paraglaciecola</taxon>
    </lineage>
</organism>
<dbReference type="Gene3D" id="3.20.20.150">
    <property type="entry name" value="Divalent-metal-dependent TIM barrel enzymes"/>
    <property type="match status" value="1"/>
</dbReference>
<evidence type="ECO:0000313" key="3">
    <source>
        <dbReference type="Proteomes" id="UP001521137"/>
    </source>
</evidence>
<dbReference type="InterPro" id="IPR036237">
    <property type="entry name" value="Xyl_isomerase-like_sf"/>
</dbReference>
<keyword evidence="3" id="KW-1185">Reference proteome</keyword>